<keyword evidence="4" id="KW-1185">Reference proteome</keyword>
<dbReference type="OrthoDB" id="6436112at2759"/>
<dbReference type="PANTHER" id="PTHR12577:SF6">
    <property type="entry name" value="DACHSHUND, ISOFORM B"/>
    <property type="match status" value="1"/>
</dbReference>
<evidence type="ECO:0000256" key="2">
    <source>
        <dbReference type="SAM" id="MobiDB-lite"/>
    </source>
</evidence>
<feature type="compositionally biased region" description="Polar residues" evidence="2">
    <location>
        <begin position="409"/>
        <end position="423"/>
    </location>
</feature>
<dbReference type="GO" id="GO:0000978">
    <property type="term" value="F:RNA polymerase II cis-regulatory region sequence-specific DNA binding"/>
    <property type="evidence" value="ECO:0007669"/>
    <property type="project" value="TreeGrafter"/>
</dbReference>
<dbReference type="EMBL" id="PZQS01000003">
    <property type="protein sequence ID" value="PVD34177.1"/>
    <property type="molecule type" value="Genomic_DNA"/>
</dbReference>
<dbReference type="PANTHER" id="PTHR12577">
    <property type="entry name" value="DACHSHUND"/>
    <property type="match status" value="1"/>
</dbReference>
<evidence type="ECO:0000313" key="3">
    <source>
        <dbReference type="EMBL" id="PVD34177.1"/>
    </source>
</evidence>
<dbReference type="GO" id="GO:0005667">
    <property type="term" value="C:transcription regulator complex"/>
    <property type="evidence" value="ECO:0007669"/>
    <property type="project" value="TreeGrafter"/>
</dbReference>
<dbReference type="Proteomes" id="UP000245119">
    <property type="component" value="Linkage Group LG3"/>
</dbReference>
<evidence type="ECO:0000313" key="4">
    <source>
        <dbReference type="Proteomes" id="UP000245119"/>
    </source>
</evidence>
<dbReference type="STRING" id="400727.A0A2T7PLB5"/>
<feature type="region of interest" description="Disordered" evidence="2">
    <location>
        <begin position="172"/>
        <end position="198"/>
    </location>
</feature>
<sequence length="491" mass="53865">MLLTECSVTGECVTGRQRGEKYVCMFACLNIYMIMTHKYGILFIPLVIDGELVMVVVARPGRPPKRSPSIHASPETIEKLKKTRMDSADFQFDPRLYGEHKAVLNGFPHHPYALGPLPFLPLGHPMMSPPVSMAMASHLAMRAENSTAKDRTSEQDLLSRQREERLASLGAIYGAPPLMDPHLTGRHSDMDPNKPLNLQVNGHMKETARQAGLLRSDDEDDDEIDEDKLSDEDRDDELEDSMDMADAYGSSADMDKPTVSSQHVSGSAGLLNGDGSGMPSIETLLLNIQGLIKVATDTARHRDTQVSQDRAELKLEVLRERELRQSLEKQLLEEQKARRRGRKQGRISMNVVGMLSLSEDCRIVLDTPTPSTQGEESQKEATGADRGGDGWRRSGVGQGPSVGMDLAIKSSSSPECSRNLTEATESETDGEKVTSACERERKSSDSSDRAVHRDMYDVFSATAAHSTSGQVAAGSPVRFPPYLSLVASEVQ</sequence>
<evidence type="ECO:0008006" key="5">
    <source>
        <dbReference type="Google" id="ProtNLM"/>
    </source>
</evidence>
<organism evidence="3 4">
    <name type="scientific">Pomacea canaliculata</name>
    <name type="common">Golden apple snail</name>
    <dbReference type="NCBI Taxonomy" id="400727"/>
    <lineage>
        <taxon>Eukaryota</taxon>
        <taxon>Metazoa</taxon>
        <taxon>Spiralia</taxon>
        <taxon>Lophotrochozoa</taxon>
        <taxon>Mollusca</taxon>
        <taxon>Gastropoda</taxon>
        <taxon>Caenogastropoda</taxon>
        <taxon>Architaenioglossa</taxon>
        <taxon>Ampullarioidea</taxon>
        <taxon>Ampullariidae</taxon>
        <taxon>Pomacea</taxon>
    </lineage>
</organism>
<proteinExistence type="predicted"/>
<comment type="caution">
    <text evidence="3">The sequence shown here is derived from an EMBL/GenBank/DDBJ whole genome shotgun (WGS) entry which is preliminary data.</text>
</comment>
<accession>A0A2T7PLB5</accession>
<name>A0A2T7PLB5_POMCA</name>
<dbReference type="GO" id="GO:0000981">
    <property type="term" value="F:DNA-binding transcription factor activity, RNA polymerase II-specific"/>
    <property type="evidence" value="ECO:0007669"/>
    <property type="project" value="TreeGrafter"/>
</dbReference>
<feature type="region of interest" description="Disordered" evidence="2">
    <location>
        <begin position="210"/>
        <end position="271"/>
    </location>
</feature>
<keyword evidence="1" id="KW-0175">Coiled coil</keyword>
<protein>
    <recommendedName>
        <fullName evidence="5">Dachshund</fullName>
    </recommendedName>
</protein>
<evidence type="ECO:0000256" key="1">
    <source>
        <dbReference type="SAM" id="Coils"/>
    </source>
</evidence>
<feature type="region of interest" description="Disordered" evidence="2">
    <location>
        <begin position="365"/>
        <end position="452"/>
    </location>
</feature>
<feature type="compositionally biased region" description="Acidic residues" evidence="2">
    <location>
        <begin position="217"/>
        <end position="243"/>
    </location>
</feature>
<dbReference type="AlphaFoldDB" id="A0A2T7PLB5"/>
<gene>
    <name evidence="3" type="ORF">C0Q70_05442</name>
</gene>
<reference evidence="3 4" key="1">
    <citation type="submission" date="2018-04" db="EMBL/GenBank/DDBJ databases">
        <title>The genome of golden apple snail Pomacea canaliculata provides insight into stress tolerance and invasive adaptation.</title>
        <authorList>
            <person name="Liu C."/>
            <person name="Liu B."/>
            <person name="Ren Y."/>
            <person name="Zhang Y."/>
            <person name="Wang H."/>
            <person name="Li S."/>
            <person name="Jiang F."/>
            <person name="Yin L."/>
            <person name="Zhang G."/>
            <person name="Qian W."/>
            <person name="Fan W."/>
        </authorList>
    </citation>
    <scope>NUCLEOTIDE SEQUENCE [LARGE SCALE GENOMIC DNA]</scope>
    <source>
        <strain evidence="3">SZHN2017</strain>
        <tissue evidence="3">Muscle</tissue>
    </source>
</reference>
<feature type="coiled-coil region" evidence="1">
    <location>
        <begin position="310"/>
        <end position="344"/>
    </location>
</feature>
<dbReference type="GO" id="GO:0005634">
    <property type="term" value="C:nucleus"/>
    <property type="evidence" value="ECO:0007669"/>
    <property type="project" value="TreeGrafter"/>
</dbReference>
<dbReference type="InterPro" id="IPR052417">
    <property type="entry name" value="Dachshund_domain"/>
</dbReference>
<feature type="compositionally biased region" description="Basic and acidic residues" evidence="2">
    <location>
        <begin position="429"/>
        <end position="452"/>
    </location>
</feature>
<feature type="compositionally biased region" description="Basic and acidic residues" evidence="2">
    <location>
        <begin position="376"/>
        <end position="392"/>
    </location>
</feature>